<dbReference type="AlphaFoldDB" id="A0A0Q4BAI2"/>
<dbReference type="Proteomes" id="UP000054172">
    <property type="component" value="Unassembled WGS sequence"/>
</dbReference>
<gene>
    <name evidence="2" type="ORF">AL399_02045</name>
</gene>
<dbReference type="EMBL" id="LIIK01000006">
    <property type="protein sequence ID" value="KQM09382.1"/>
    <property type="molecule type" value="Genomic_DNA"/>
</dbReference>
<dbReference type="PATRIC" id="fig|1702214.3.peg.92"/>
<evidence type="ECO:0000313" key="3">
    <source>
        <dbReference type="Proteomes" id="UP000054172"/>
    </source>
</evidence>
<organism evidence="2 3">
    <name type="scientific">Candidatus [Bacteroides] periocalifornicus</name>
    <dbReference type="NCBI Taxonomy" id="1702214"/>
    <lineage>
        <taxon>Bacteria</taxon>
        <taxon>Pseudomonadati</taxon>
        <taxon>Bacteroidota</taxon>
    </lineage>
</organism>
<protein>
    <submittedName>
        <fullName evidence="2">Uncharacterized protein</fullName>
    </submittedName>
</protein>
<comment type="caution">
    <text evidence="2">The sequence shown here is derived from an EMBL/GenBank/DDBJ whole genome shotgun (WGS) entry which is preliminary data.</text>
</comment>
<name>A0A0Q4BAI2_9BACT</name>
<evidence type="ECO:0000313" key="2">
    <source>
        <dbReference type="EMBL" id="KQM09382.1"/>
    </source>
</evidence>
<accession>A0A0Q4BAI2</accession>
<proteinExistence type="predicted"/>
<evidence type="ECO:0000256" key="1">
    <source>
        <dbReference type="SAM" id="MobiDB-lite"/>
    </source>
</evidence>
<keyword evidence="3" id="KW-1185">Reference proteome</keyword>
<feature type="region of interest" description="Disordered" evidence="1">
    <location>
        <begin position="1"/>
        <end position="25"/>
    </location>
</feature>
<reference evidence="2" key="1">
    <citation type="submission" date="2015-08" db="EMBL/GenBank/DDBJ databases">
        <title>Candidatus Bacteriodes Periocalifornicus.</title>
        <authorList>
            <person name="McLean J.S."/>
            <person name="Kelley S."/>
        </authorList>
    </citation>
    <scope>NUCLEOTIDE SEQUENCE [LARGE SCALE GENOMIC DNA]</scope>
    <source>
        <strain evidence="2">12B</strain>
    </source>
</reference>
<sequence length="161" mass="17863">MGDGWGNLREIREDPTPTAGLQRGGHCNVPTTLDAYRDALRSATPLRYRLQGRALSAISIAELPVPYAFTILVSTPYHRRTRAASCSDFATKSEDEATMVRRWYGDGAVQVGRIIGLRPYFRHCGGVGAACCRAQIWECGEGQIAMLHAAPLRPWERESMR</sequence>